<dbReference type="Pfam" id="PF21034">
    <property type="entry name" value="BCAS3_WD40"/>
    <property type="match status" value="2"/>
</dbReference>
<dbReference type="SUPFAM" id="SSF101908">
    <property type="entry name" value="Putative isomerase YbhE"/>
    <property type="match status" value="1"/>
</dbReference>
<feature type="region of interest" description="Disordered" evidence="1">
    <location>
        <begin position="525"/>
        <end position="555"/>
    </location>
</feature>
<sequence length="1552" mass="169699">MYIMQPFVHVSPEKSSERNLVTSVMGALSDYMPRNQYRTCGSTEQVFSVKFEEFDASSNFDMSPKLKFLGCNSAYSTVLSIVTCKGSYIWGISFGGNATLLYAERNTCTIDLKLLPTPSHTGDSLFSSRPLMAICDTFSCASSHWQVRFISLCNRKVVLSYYLESKALSVDANDRFVVVTRTDSITVFSALTLTELYTIAYVKSTIWPDFLPKSVPSSLGVRWLAFADSKPVYQHLSRCGDASTDESQPLTTTVLSMNKRLWEGISALATSVVSSSLGPNPPNLRNNHLDSQHQVPQTTLSGSFPQHGSSLITSEVNNSSISPGYVTIIDLHTLHCEHATLRKLEDATASVRLCSAGSNLSNSTNQYNSTNQRAQSCSPNNQHTSIKMSGVKYLNVHEFGGSGAIVAHFMAHRWAGVAFLKFDPSGSLLFTACKRGHSFNLFRIANHPFDQRQTAVHHLYILERGNLPCEIVDATFSHDSRWVAVSSNHGTTHVFPVTAYGGPITVRTHTRPHVVNRTSRYHRSSGLEEYHLTRPQPERSATESTGFSGNSSSNSINMPCHIPQSSSVKHPYTIHSQSSGFAPGVSRATSNFCQTAPIAGFAPQCPHLGFTAFMTPLKETPDCCINEGSSNSSSILDGDSALSDASQFFTRSNPFSSESSSSHLHVSEQPTMLFLNSEGLCACPPNALYNTTNSRLPPYPEPCRVKAEARLKPSSGSSVTSIARGAASSAFEAVTPMKNINAVIVNRHLSSVKSCYSDPNHVHCPEVCTYTQLPVSTASRSSFHSRKHTRRHRSGQSLQNLSQDISSPTSNSVRAARFGPPVCFLPNQLRLNNVSSDYRSDPYVGKSRAVDALFILTADLRLIEYDLCVSADDTATVGGKLYQDGSIRLDCVSVGEWNLHTDAVYLPPFPRQHPLILASSTLQARCKTNRLKSDYASNLKMDGRTEVSLESDNNMSPISTNYEKVISTLKSSLPPANSSQMKSGLLEIKTNTEDNNNDSNKNKNDNDEDDTDDNVVTPAGWTAEDVASYWYSQVEITTHLGPLRRVWMGPQFTFHTYSKQRDWSGCDLRLSSFDSCSSSDNNNIPSTTQIGSTGGNLKTALHPTLLEAFTLNAPFILPPIVDITNELLIKDRYPGTFIPSSHGSNSSLNMIPYQGSSSTSSTSSVHAFIHPHPQHHPNIALAAINRNTTSSKTIMLPRLPSGLLLDSNANFNSAQLRWRNSSGEPTRPLSIAGGFGPSGEAIVIEGGSYQDSSLGSSLSSLVGRGTDDLAQSIAEAIQDEETNWNLDKSSTNLPQLSSVNSNRGVWQFSVKSTTVSPGSTNISGGSGPGLFRLPDTGNIPVHSVLTEADFPSQDTSPSSAMDNFSPKHELLDNSLIKMNKNSKKNKTKNNNTNIYPNENISSNVNLLTNKSVKRRHGKKKSKMKRHPVVISDEFTAPTSAVTITNLYPSGYESLSSSPIIQNLYYNSSDLSTFSLPGDLQVNTTYDSDNNMMMMASSLSNLPYNQNSLINNEKNTKSSMETFQIEENSQNKVENSNEIKNFNAVSDNENDKN</sequence>
<dbReference type="InterPro" id="IPR045142">
    <property type="entry name" value="BCAS3-like"/>
</dbReference>
<evidence type="ECO:0000259" key="2">
    <source>
        <dbReference type="Pfam" id="PF21034"/>
    </source>
</evidence>
<dbReference type="PANTHER" id="PTHR13268">
    <property type="entry name" value="BREAST CARCINOMA AMPLIFIED SEQUENCE 3"/>
    <property type="match status" value="1"/>
</dbReference>
<feature type="region of interest" description="Disordered" evidence="1">
    <location>
        <begin position="779"/>
        <end position="812"/>
    </location>
</feature>
<feature type="compositionally biased region" description="Basic and acidic residues" evidence="1">
    <location>
        <begin position="525"/>
        <end position="541"/>
    </location>
</feature>
<feature type="domain" description="BCAS3 WD40" evidence="2">
    <location>
        <begin position="47"/>
        <end position="279"/>
    </location>
</feature>
<feature type="region of interest" description="Disordered" evidence="1">
    <location>
        <begin position="1525"/>
        <end position="1552"/>
    </location>
</feature>
<accession>A0AA85AE32</accession>
<feature type="compositionally biased region" description="Low complexity" evidence="1">
    <location>
        <begin position="544"/>
        <end position="555"/>
    </location>
</feature>
<feature type="compositionally biased region" description="Basic residues" evidence="1">
    <location>
        <begin position="783"/>
        <end position="794"/>
    </location>
</feature>
<organism evidence="3 4">
    <name type="scientific">Schistosoma margrebowiei</name>
    <dbReference type="NCBI Taxonomy" id="48269"/>
    <lineage>
        <taxon>Eukaryota</taxon>
        <taxon>Metazoa</taxon>
        <taxon>Spiralia</taxon>
        <taxon>Lophotrochozoa</taxon>
        <taxon>Platyhelminthes</taxon>
        <taxon>Trematoda</taxon>
        <taxon>Digenea</taxon>
        <taxon>Strigeidida</taxon>
        <taxon>Schistosomatoidea</taxon>
        <taxon>Schistosomatidae</taxon>
        <taxon>Schistosoma</taxon>
    </lineage>
</organism>
<feature type="region of interest" description="Disordered" evidence="1">
    <location>
        <begin position="1313"/>
        <end position="1335"/>
    </location>
</feature>
<reference evidence="4" key="1">
    <citation type="submission" date="2023-11" db="UniProtKB">
        <authorList>
            <consortium name="WormBaseParasite"/>
        </authorList>
    </citation>
    <scope>IDENTIFICATION</scope>
</reference>
<dbReference type="GO" id="GO:0006914">
    <property type="term" value="P:autophagy"/>
    <property type="evidence" value="ECO:0007669"/>
    <property type="project" value="InterPro"/>
</dbReference>
<feature type="compositionally biased region" description="Polar residues" evidence="1">
    <location>
        <begin position="795"/>
        <end position="812"/>
    </location>
</feature>
<feature type="region of interest" description="Disordered" evidence="1">
    <location>
        <begin position="990"/>
        <end position="1016"/>
    </location>
</feature>
<dbReference type="GO" id="GO:0042594">
    <property type="term" value="P:response to starvation"/>
    <property type="evidence" value="ECO:0007669"/>
    <property type="project" value="TreeGrafter"/>
</dbReference>
<protein>
    <recommendedName>
        <fullName evidence="2">BCAS3 WD40 domain-containing protein</fullName>
    </recommendedName>
</protein>
<evidence type="ECO:0000313" key="3">
    <source>
        <dbReference type="Proteomes" id="UP000050790"/>
    </source>
</evidence>
<evidence type="ECO:0000256" key="1">
    <source>
        <dbReference type="SAM" id="MobiDB-lite"/>
    </source>
</evidence>
<evidence type="ECO:0000313" key="4">
    <source>
        <dbReference type="WBParaSite" id="SMRG1_77510.3"/>
    </source>
</evidence>
<feature type="compositionally biased region" description="Polar residues" evidence="1">
    <location>
        <begin position="1313"/>
        <end position="1323"/>
    </location>
</feature>
<dbReference type="PANTHER" id="PTHR13268:SF0">
    <property type="entry name" value="BCAS3 MICROTUBULE ASSOCIATED CELL MIGRATION FACTOR"/>
    <property type="match status" value="1"/>
</dbReference>
<feature type="compositionally biased region" description="Polar residues" evidence="1">
    <location>
        <begin position="292"/>
        <end position="307"/>
    </location>
</feature>
<dbReference type="InterPro" id="IPR048382">
    <property type="entry name" value="BCAS3_WD40"/>
</dbReference>
<dbReference type="Proteomes" id="UP000050790">
    <property type="component" value="Unassembled WGS sequence"/>
</dbReference>
<feature type="compositionally biased region" description="Polar residues" evidence="1">
    <location>
        <begin position="1525"/>
        <end position="1546"/>
    </location>
</feature>
<feature type="domain" description="BCAS3 WD40" evidence="2">
    <location>
        <begin position="394"/>
        <end position="551"/>
    </location>
</feature>
<proteinExistence type="predicted"/>
<dbReference type="WBParaSite" id="SMRG1_77510.3">
    <property type="protein sequence ID" value="SMRG1_77510.3"/>
    <property type="gene ID" value="SMRG1_77510"/>
</dbReference>
<name>A0AA85AE32_9TREM</name>
<feature type="region of interest" description="Disordered" evidence="1">
    <location>
        <begin position="276"/>
        <end position="307"/>
    </location>
</feature>
<dbReference type="GO" id="GO:0005737">
    <property type="term" value="C:cytoplasm"/>
    <property type="evidence" value="ECO:0007669"/>
    <property type="project" value="TreeGrafter"/>
</dbReference>